<proteinExistence type="predicted"/>
<keyword evidence="1" id="KW-0732">Signal</keyword>
<dbReference type="Proteomes" id="UP000735302">
    <property type="component" value="Unassembled WGS sequence"/>
</dbReference>
<evidence type="ECO:0000313" key="3">
    <source>
        <dbReference type="Proteomes" id="UP000735302"/>
    </source>
</evidence>
<gene>
    <name evidence="2" type="ORF">PoB_005687400</name>
</gene>
<protein>
    <submittedName>
        <fullName evidence="2">Uncharacterized protein</fullName>
    </submittedName>
</protein>
<feature type="signal peptide" evidence="1">
    <location>
        <begin position="1"/>
        <end position="26"/>
    </location>
</feature>
<feature type="chain" id="PRO_5043909963" evidence="1">
    <location>
        <begin position="27"/>
        <end position="392"/>
    </location>
</feature>
<dbReference type="EMBL" id="BLXT01006233">
    <property type="protein sequence ID" value="GFO30369.1"/>
    <property type="molecule type" value="Genomic_DNA"/>
</dbReference>
<reference evidence="2 3" key="1">
    <citation type="journal article" date="2021" name="Elife">
        <title>Chloroplast acquisition without the gene transfer in kleptoplastic sea slugs, Plakobranchus ocellatus.</title>
        <authorList>
            <person name="Maeda T."/>
            <person name="Takahashi S."/>
            <person name="Yoshida T."/>
            <person name="Shimamura S."/>
            <person name="Takaki Y."/>
            <person name="Nagai Y."/>
            <person name="Toyoda A."/>
            <person name="Suzuki Y."/>
            <person name="Arimoto A."/>
            <person name="Ishii H."/>
            <person name="Satoh N."/>
            <person name="Nishiyama T."/>
            <person name="Hasebe M."/>
            <person name="Maruyama T."/>
            <person name="Minagawa J."/>
            <person name="Obokata J."/>
            <person name="Shigenobu S."/>
        </authorList>
    </citation>
    <scope>NUCLEOTIDE SEQUENCE [LARGE SCALE GENOMIC DNA]</scope>
</reference>
<evidence type="ECO:0000256" key="1">
    <source>
        <dbReference type="SAM" id="SignalP"/>
    </source>
</evidence>
<dbReference type="AlphaFoldDB" id="A0AAV4CGR5"/>
<name>A0AAV4CGR5_9GAST</name>
<organism evidence="2 3">
    <name type="scientific">Plakobranchus ocellatus</name>
    <dbReference type="NCBI Taxonomy" id="259542"/>
    <lineage>
        <taxon>Eukaryota</taxon>
        <taxon>Metazoa</taxon>
        <taxon>Spiralia</taxon>
        <taxon>Lophotrochozoa</taxon>
        <taxon>Mollusca</taxon>
        <taxon>Gastropoda</taxon>
        <taxon>Heterobranchia</taxon>
        <taxon>Euthyneura</taxon>
        <taxon>Panpulmonata</taxon>
        <taxon>Sacoglossa</taxon>
        <taxon>Placobranchoidea</taxon>
        <taxon>Plakobranchidae</taxon>
        <taxon>Plakobranchus</taxon>
    </lineage>
</organism>
<sequence>MEFSLSQRALVVLAVIICTLTQYAKSDWSQETQPQARASSLEIKVGYNVQLIKRNPTTDGNIFTVTYTSDAENLALAYCINYVCNIPETRRSKGSYIFSFKAPHDATESQIGFSAQKGEYMRSLYVMLDNNGTESLSQTVNSTELQDILINPPEEAVYNPGENVTVKVGFQYPIDYNEKSPTNTTRENFWRAILCDIKKQKRIGDLWSRDVIELIPLPPEKEYKKLKGNRTYIIKTSSRPVSGYLQFTQRLTLPSNIRLSLNQLYVVRPANQAGPFPDGYIYTSGSYRNSSCKYGQTCVEGCWFVGAGVTGVDVKDVLPDGNETDVTTKRYALPVKFYNQGGFWNHLKVIRWRFQAQRGANDSQDVITFKCFAFDRAYGNNATGVVQVQLTD</sequence>
<evidence type="ECO:0000313" key="2">
    <source>
        <dbReference type="EMBL" id="GFO30369.1"/>
    </source>
</evidence>
<comment type="caution">
    <text evidence="2">The sequence shown here is derived from an EMBL/GenBank/DDBJ whole genome shotgun (WGS) entry which is preliminary data.</text>
</comment>
<keyword evidence="3" id="KW-1185">Reference proteome</keyword>
<accession>A0AAV4CGR5</accession>